<name>A0A558DFE8_9GAMM</name>
<dbReference type="SUPFAM" id="SSF51735">
    <property type="entry name" value="NAD(P)-binding Rossmann-fold domains"/>
    <property type="match status" value="1"/>
</dbReference>
<dbReference type="InterPro" id="IPR036291">
    <property type="entry name" value="NAD(P)-bd_dom_sf"/>
</dbReference>
<dbReference type="EMBL" id="VMRY01000003">
    <property type="protein sequence ID" value="TVT59750.1"/>
    <property type="molecule type" value="Genomic_DNA"/>
</dbReference>
<evidence type="ECO:0000313" key="3">
    <source>
        <dbReference type="Proteomes" id="UP000317355"/>
    </source>
</evidence>
<dbReference type="Gene3D" id="3.40.50.720">
    <property type="entry name" value="NAD(P)-binding Rossmann-like Domain"/>
    <property type="match status" value="1"/>
</dbReference>
<reference evidence="2 3" key="1">
    <citation type="submission" date="2019-07" db="EMBL/GenBank/DDBJ databases">
        <title>The pathways for chlorine oxyanion respiration interact through the shared metabolite chlorate.</title>
        <authorList>
            <person name="Barnum T.P."/>
            <person name="Cheng Y."/>
            <person name="Hill K.A."/>
            <person name="Lucas L.N."/>
            <person name="Carlson H.K."/>
            <person name="Coates J.D."/>
        </authorList>
    </citation>
    <scope>NUCLEOTIDE SEQUENCE [LARGE SCALE GENOMIC DNA]</scope>
    <source>
        <strain evidence="2">BK-3</strain>
    </source>
</reference>
<evidence type="ECO:0000259" key="1">
    <source>
        <dbReference type="Pfam" id="PF03446"/>
    </source>
</evidence>
<protein>
    <submittedName>
        <fullName evidence="2">NAD(P)-dependent oxidoreductase</fullName>
    </submittedName>
</protein>
<dbReference type="STRING" id="1543721.AAY24_12950"/>
<dbReference type="Proteomes" id="UP000317355">
    <property type="component" value="Unassembled WGS sequence"/>
</dbReference>
<proteinExistence type="predicted"/>
<organism evidence="2 3">
    <name type="scientific">Sedimenticola thiotaurini</name>
    <dbReference type="NCBI Taxonomy" id="1543721"/>
    <lineage>
        <taxon>Bacteria</taxon>
        <taxon>Pseudomonadati</taxon>
        <taxon>Pseudomonadota</taxon>
        <taxon>Gammaproteobacteria</taxon>
        <taxon>Chromatiales</taxon>
        <taxon>Sedimenticolaceae</taxon>
        <taxon>Sedimenticola</taxon>
    </lineage>
</organism>
<feature type="domain" description="6-phosphogluconate dehydrogenase NADP-binding" evidence="1">
    <location>
        <begin position="29"/>
        <end position="193"/>
    </location>
</feature>
<evidence type="ECO:0000313" key="2">
    <source>
        <dbReference type="EMBL" id="TVT59750.1"/>
    </source>
</evidence>
<dbReference type="Pfam" id="PF03446">
    <property type="entry name" value="NAD_binding_2"/>
    <property type="match status" value="1"/>
</dbReference>
<accession>A0A558DFE8</accession>
<dbReference type="GO" id="GO:0050661">
    <property type="term" value="F:NADP binding"/>
    <property type="evidence" value="ECO:0007669"/>
    <property type="project" value="InterPro"/>
</dbReference>
<dbReference type="InterPro" id="IPR006115">
    <property type="entry name" value="6PGDH_NADP-bd"/>
</dbReference>
<dbReference type="AlphaFoldDB" id="A0A558DFE8"/>
<comment type="caution">
    <text evidence="2">The sequence shown here is derived from an EMBL/GenBank/DDBJ whole genome shotgun (WGS) entry which is preliminary data.</text>
</comment>
<gene>
    <name evidence="2" type="ORF">FHK82_01850</name>
</gene>
<sequence length="389" mass="40936">MQSSAKMRFLKDPSVTRKTSMLKLAYVGGLGMMAGPAATHLEQGGPAAVLRVQDRGTRGGSRDQYRADWRNHGAELVATLEGLVGEGDLDGVVVCAGKNGDDVQIIAELTQRLKQVSTGRPFILHLSTVSPDFAEAAFQFCSDQQVDYINYPLTGGPLGAQLGGADPKGMLILASGDESIYQRLLPLLKRLGHPKFFGPSPSAGAVTKLIGHHMVFNGLNGIATAAAIHADCFNQGKLGGAAQTDYLSFLNGGAGGTRQWDVGLSKGIAQDCWDQGFSIHHAVIDAVYAARLAVAAGLPRISIQGMTNIAFAFAYLLHKFPGETLGTHSIVREMIRQQSAGLDQFMSEHGAFAANAALVIADCVASLPEAIQASALIEVSVADFESGAC</sequence>